<evidence type="ECO:0000313" key="2">
    <source>
        <dbReference type="EMBL" id="MDQ8194760.1"/>
    </source>
</evidence>
<reference evidence="2 3" key="1">
    <citation type="submission" date="2023-04" db="EMBL/GenBank/DDBJ databases">
        <title>A novel bacteria isolated from coastal sediment.</title>
        <authorList>
            <person name="Liu X.-J."/>
            <person name="Du Z.-J."/>
        </authorList>
    </citation>
    <scope>NUCLEOTIDE SEQUENCE [LARGE SCALE GENOMIC DNA]</scope>
    <source>
        <strain evidence="2 3">SDUM461004</strain>
    </source>
</reference>
<evidence type="ECO:0008006" key="4">
    <source>
        <dbReference type="Google" id="ProtNLM"/>
    </source>
</evidence>
<dbReference type="EMBL" id="JARXIC010000014">
    <property type="protein sequence ID" value="MDQ8194760.1"/>
    <property type="molecule type" value="Genomic_DNA"/>
</dbReference>
<protein>
    <recommendedName>
        <fullName evidence="4">DUF3108 domain-containing protein</fullName>
    </recommendedName>
</protein>
<feature type="signal peptide" evidence="1">
    <location>
        <begin position="1"/>
        <end position="22"/>
    </location>
</feature>
<organism evidence="2 3">
    <name type="scientific">Thalassobacterium sedimentorum</name>
    <dbReference type="NCBI Taxonomy" id="3041258"/>
    <lineage>
        <taxon>Bacteria</taxon>
        <taxon>Pseudomonadati</taxon>
        <taxon>Verrucomicrobiota</taxon>
        <taxon>Opitutia</taxon>
        <taxon>Puniceicoccales</taxon>
        <taxon>Coraliomargaritaceae</taxon>
        <taxon>Thalassobacterium</taxon>
    </lineage>
</organism>
<comment type="caution">
    <text evidence="2">The sequence shown here is derived from an EMBL/GenBank/DDBJ whole genome shotgun (WGS) entry which is preliminary data.</text>
</comment>
<keyword evidence="3" id="KW-1185">Reference proteome</keyword>
<sequence>MIYLRSLCLFLFSLLLVEQAHAQSTPELSNIKFRILAWNTTVGEVYIHSAGSYELLQAMPNQVSHEFSYTGPAPLQLYRKAIGPEGVMNYQPYATLKIHPNHSRYLLVLYADAKETDLRKGFLYPYDYTRSNTSPLVLYNMTDFAVKAQLGEEIIELASTRNVAVDPDDLDESSNNYALRCKLASNEGGQWRLIYNDYIHIPNRARVFFFFKQKQQGNSKRIQIETKKIVDYRLSEATRKASSENFDVKEKVEIKPY</sequence>
<feature type="chain" id="PRO_5046589050" description="DUF3108 domain-containing protein" evidence="1">
    <location>
        <begin position="23"/>
        <end position="257"/>
    </location>
</feature>
<gene>
    <name evidence="2" type="ORF">QEH59_10010</name>
</gene>
<dbReference type="RefSeq" id="WP_308985226.1">
    <property type="nucleotide sequence ID" value="NZ_JARXIC010000014.1"/>
</dbReference>
<dbReference type="Proteomes" id="UP001243717">
    <property type="component" value="Unassembled WGS sequence"/>
</dbReference>
<proteinExistence type="predicted"/>
<evidence type="ECO:0000313" key="3">
    <source>
        <dbReference type="Proteomes" id="UP001243717"/>
    </source>
</evidence>
<accession>A0ABU1AIZ0</accession>
<keyword evidence="1" id="KW-0732">Signal</keyword>
<evidence type="ECO:0000256" key="1">
    <source>
        <dbReference type="SAM" id="SignalP"/>
    </source>
</evidence>
<name>A0ABU1AIZ0_9BACT</name>